<keyword evidence="1" id="KW-0472">Membrane</keyword>
<comment type="caution">
    <text evidence="2">The sequence shown here is derived from an EMBL/GenBank/DDBJ whole genome shotgun (WGS) entry which is preliminary data.</text>
</comment>
<proteinExistence type="predicted"/>
<gene>
    <name evidence="2" type="ORF">BSTOLATCC_MIC37730</name>
</gene>
<feature type="transmembrane region" description="Helical" evidence="1">
    <location>
        <begin position="77"/>
        <end position="94"/>
    </location>
</feature>
<accession>A0AAU9JA21</accession>
<keyword evidence="1" id="KW-0812">Transmembrane</keyword>
<evidence type="ECO:0000313" key="3">
    <source>
        <dbReference type="Proteomes" id="UP001162131"/>
    </source>
</evidence>
<keyword evidence="3" id="KW-1185">Reference proteome</keyword>
<dbReference type="AlphaFoldDB" id="A0AAU9JA21"/>
<name>A0AAU9JA21_9CILI</name>
<keyword evidence="1" id="KW-1133">Transmembrane helix</keyword>
<organism evidence="2 3">
    <name type="scientific">Blepharisma stoltei</name>
    <dbReference type="NCBI Taxonomy" id="1481888"/>
    <lineage>
        <taxon>Eukaryota</taxon>
        <taxon>Sar</taxon>
        <taxon>Alveolata</taxon>
        <taxon>Ciliophora</taxon>
        <taxon>Postciliodesmatophora</taxon>
        <taxon>Heterotrichea</taxon>
        <taxon>Heterotrichida</taxon>
        <taxon>Blepharismidae</taxon>
        <taxon>Blepharisma</taxon>
    </lineage>
</organism>
<dbReference type="EMBL" id="CAJZBQ010000037">
    <property type="protein sequence ID" value="CAG9324984.1"/>
    <property type="molecule type" value="Genomic_DNA"/>
</dbReference>
<sequence>MDLYKKLEQYIFEGEMYQAAMYDLQNKASLSMIEKQKLKKAYSQGWWLGNLIQCSILIGSMMLMDKKLAKFTREKKAAFYIVGIGMYYFAFILTKSFGWHHSFSQVEPIVRQYVEEATPEEIAKLQGEIPKSIKTLISKKNDSKESQKE</sequence>
<feature type="transmembrane region" description="Helical" evidence="1">
    <location>
        <begin position="46"/>
        <end position="65"/>
    </location>
</feature>
<reference evidence="2" key="1">
    <citation type="submission" date="2021-09" db="EMBL/GenBank/DDBJ databases">
        <authorList>
            <consortium name="AG Swart"/>
            <person name="Singh M."/>
            <person name="Singh A."/>
            <person name="Seah K."/>
            <person name="Emmerich C."/>
        </authorList>
    </citation>
    <scope>NUCLEOTIDE SEQUENCE</scope>
    <source>
        <strain evidence="2">ATCC30299</strain>
    </source>
</reference>
<evidence type="ECO:0000256" key="1">
    <source>
        <dbReference type="SAM" id="Phobius"/>
    </source>
</evidence>
<evidence type="ECO:0000313" key="2">
    <source>
        <dbReference type="EMBL" id="CAG9324984.1"/>
    </source>
</evidence>
<dbReference type="Proteomes" id="UP001162131">
    <property type="component" value="Unassembled WGS sequence"/>
</dbReference>
<protein>
    <submittedName>
        <fullName evidence="2">Uncharacterized protein</fullName>
    </submittedName>
</protein>